<organism evidence="1 2">
    <name type="scientific">Gloeobacter morelensis MG652769</name>
    <dbReference type="NCBI Taxonomy" id="2781736"/>
    <lineage>
        <taxon>Bacteria</taxon>
        <taxon>Bacillati</taxon>
        <taxon>Cyanobacteriota</taxon>
        <taxon>Cyanophyceae</taxon>
        <taxon>Gloeobacterales</taxon>
        <taxon>Gloeobacteraceae</taxon>
        <taxon>Gloeobacter</taxon>
        <taxon>Gloeobacter morelensis</taxon>
    </lineage>
</organism>
<protein>
    <recommendedName>
        <fullName evidence="3">Lipoprotein</fullName>
    </recommendedName>
</protein>
<reference evidence="1 2" key="1">
    <citation type="journal article" date="2021" name="Genome Biol. Evol.">
        <title>Complete Genome Sequencing of a Novel Gloeobacter Species from a Waterfall Cave in Mexico.</title>
        <authorList>
            <person name="Saw J.H."/>
            <person name="Cardona T."/>
            <person name="Montejano G."/>
        </authorList>
    </citation>
    <scope>NUCLEOTIDE SEQUENCE [LARGE SCALE GENOMIC DNA]</scope>
    <source>
        <strain evidence="1">MG652769</strain>
    </source>
</reference>
<evidence type="ECO:0000313" key="1">
    <source>
        <dbReference type="EMBL" id="UFP94618.1"/>
    </source>
</evidence>
<gene>
    <name evidence="1" type="ORF">ISF26_23275</name>
</gene>
<evidence type="ECO:0000313" key="2">
    <source>
        <dbReference type="Proteomes" id="UP001054846"/>
    </source>
</evidence>
<evidence type="ECO:0008006" key="3">
    <source>
        <dbReference type="Google" id="ProtNLM"/>
    </source>
</evidence>
<dbReference type="EMBL" id="CP063845">
    <property type="protein sequence ID" value="UFP94618.1"/>
    <property type="molecule type" value="Genomic_DNA"/>
</dbReference>
<name>A0ABY3PLQ8_9CYAN</name>
<keyword evidence="2" id="KW-1185">Reference proteome</keyword>
<dbReference type="RefSeq" id="WP_230841666.1">
    <property type="nucleotide sequence ID" value="NZ_CP063845.1"/>
</dbReference>
<proteinExistence type="predicted"/>
<dbReference type="Proteomes" id="UP001054846">
    <property type="component" value="Chromosome"/>
</dbReference>
<accession>A0ABY3PLQ8</accession>
<sequence length="195" mass="22245">MTSPIRKREVSNVSASEAAIRQQRAWRRKNARKAALILVAGFLLPSCGDYSSAEDREFVAKIKQHIKKKGDSVRVSDIHPGDWTKVCFTIDSGVGGEGYDTAAWVLGVHEDEIRVINRPRDETKFLEDFGWGIYFIYPPNKIEYFRIDKVQMVRGAAPGRHECADKERAFFTTGTNGRRWENGELQILLSIREKE</sequence>